<proteinExistence type="predicted"/>
<sequence length="37" mass="4384">VVSIMNQFESTKFTVVRIPDWRKATFEVGERNANEQR</sequence>
<gene>
    <name evidence="1" type="ORF">LCGC14_2914720</name>
</gene>
<accession>A0A0F9AGU3</accession>
<comment type="caution">
    <text evidence="1">The sequence shown here is derived from an EMBL/GenBank/DDBJ whole genome shotgun (WGS) entry which is preliminary data.</text>
</comment>
<evidence type="ECO:0000313" key="1">
    <source>
        <dbReference type="EMBL" id="KKK71361.1"/>
    </source>
</evidence>
<dbReference type="EMBL" id="LAZR01057776">
    <property type="protein sequence ID" value="KKK71361.1"/>
    <property type="molecule type" value="Genomic_DNA"/>
</dbReference>
<dbReference type="AlphaFoldDB" id="A0A0F9AGU3"/>
<feature type="non-terminal residue" evidence="1">
    <location>
        <position position="1"/>
    </location>
</feature>
<reference evidence="1" key="1">
    <citation type="journal article" date="2015" name="Nature">
        <title>Complex archaea that bridge the gap between prokaryotes and eukaryotes.</title>
        <authorList>
            <person name="Spang A."/>
            <person name="Saw J.H."/>
            <person name="Jorgensen S.L."/>
            <person name="Zaremba-Niedzwiedzka K."/>
            <person name="Martijn J."/>
            <person name="Lind A.E."/>
            <person name="van Eijk R."/>
            <person name="Schleper C."/>
            <person name="Guy L."/>
            <person name="Ettema T.J."/>
        </authorList>
    </citation>
    <scope>NUCLEOTIDE SEQUENCE</scope>
</reference>
<organism evidence="1">
    <name type="scientific">marine sediment metagenome</name>
    <dbReference type="NCBI Taxonomy" id="412755"/>
    <lineage>
        <taxon>unclassified sequences</taxon>
        <taxon>metagenomes</taxon>
        <taxon>ecological metagenomes</taxon>
    </lineage>
</organism>
<protein>
    <submittedName>
        <fullName evidence="1">Uncharacterized protein</fullName>
    </submittedName>
</protein>
<name>A0A0F9AGU3_9ZZZZ</name>